<protein>
    <recommendedName>
        <fullName evidence="3">Cytokinin riboside 5'-monophosphate phosphoribohydrolase</fullName>
        <ecNumber evidence="3">3.2.2.n1</ecNumber>
    </recommendedName>
</protein>
<evidence type="ECO:0000256" key="1">
    <source>
        <dbReference type="ARBA" id="ARBA00000274"/>
    </source>
</evidence>
<dbReference type="GO" id="GO:0005829">
    <property type="term" value="C:cytosol"/>
    <property type="evidence" value="ECO:0007669"/>
    <property type="project" value="TreeGrafter"/>
</dbReference>
<dbReference type="EC" id="3.2.2.n1" evidence="3"/>
<sequence>MRARPDTVRSVCVYCGSGHGENPVYADAARTLGRALADANIGLVYGGGGLGLMGEVARATLEGGGKVTGIIPDFLSEREQMLHDVSDLIVTADMHERKRLMFEHSDAFVALPGGIGTLEELVEQLTWAQLGQHTKPIVVANISGFWSPFLHLLEHMRSQAFIRPGLEVSYGIVTDAAEIVPRLQAMHAEAGPVPEPATLIKF</sequence>
<reference evidence="4 5" key="1">
    <citation type="journal article" date="2014" name="Genome Announc.">
        <title>Complete Genome Sequence of Hyphomicrobium nitrativorans Strain NL23, a Denitrifying Bacterium Isolated from Biofilm of a Methanol-Fed Denitrification System Treating Seawater at the Montreal Biodome.</title>
        <authorList>
            <person name="Martineau C."/>
            <person name="Villeneuve C."/>
            <person name="Mauffrey F."/>
            <person name="Villemur R."/>
        </authorList>
    </citation>
    <scope>NUCLEOTIDE SEQUENCE [LARGE SCALE GENOMIC DNA]</scope>
    <source>
        <strain evidence="4">NL23</strain>
    </source>
</reference>
<dbReference type="Proteomes" id="UP000018542">
    <property type="component" value="Chromosome"/>
</dbReference>
<dbReference type="InterPro" id="IPR005269">
    <property type="entry name" value="LOG"/>
</dbReference>
<comment type="similarity">
    <text evidence="2 3">Belongs to the LOG family.</text>
</comment>
<gene>
    <name evidence="4" type="ORF">W911_13515</name>
</gene>
<accession>V5SGW6</accession>
<dbReference type="SUPFAM" id="SSF102405">
    <property type="entry name" value="MCP/YpsA-like"/>
    <property type="match status" value="1"/>
</dbReference>
<proteinExistence type="inferred from homology"/>
<dbReference type="GO" id="GO:0009691">
    <property type="term" value="P:cytokinin biosynthetic process"/>
    <property type="evidence" value="ECO:0007669"/>
    <property type="project" value="UniProtKB-UniRule"/>
</dbReference>
<dbReference type="PATRIC" id="fig|1029756.8.peg.2817"/>
<keyword evidence="5" id="KW-1185">Reference proteome</keyword>
<dbReference type="PANTHER" id="PTHR31223:SF70">
    <property type="entry name" value="LOG FAMILY PROTEIN YJL055W"/>
    <property type="match status" value="1"/>
</dbReference>
<dbReference type="Pfam" id="PF03641">
    <property type="entry name" value="Lysine_decarbox"/>
    <property type="match status" value="1"/>
</dbReference>
<keyword evidence="3" id="KW-0203">Cytokinin biosynthesis</keyword>
<evidence type="ECO:0000256" key="2">
    <source>
        <dbReference type="ARBA" id="ARBA00006763"/>
    </source>
</evidence>
<dbReference type="KEGG" id="hni:W911_13515"/>
<evidence type="ECO:0000313" key="5">
    <source>
        <dbReference type="Proteomes" id="UP000018542"/>
    </source>
</evidence>
<evidence type="ECO:0000313" key="4">
    <source>
        <dbReference type="EMBL" id="AHB49199.1"/>
    </source>
</evidence>
<dbReference type="RefSeq" id="WP_023788027.1">
    <property type="nucleotide sequence ID" value="NC_022997.1"/>
</dbReference>
<name>V5SGW6_9HYPH</name>
<evidence type="ECO:0000256" key="3">
    <source>
        <dbReference type="RuleBase" id="RU363015"/>
    </source>
</evidence>
<dbReference type="Gene3D" id="3.40.50.450">
    <property type="match status" value="1"/>
</dbReference>
<dbReference type="PANTHER" id="PTHR31223">
    <property type="entry name" value="LOG FAMILY PROTEIN YJL055W"/>
    <property type="match status" value="1"/>
</dbReference>
<dbReference type="NCBIfam" id="TIGR00730">
    <property type="entry name" value="Rossman fold protein, TIGR00730 family"/>
    <property type="match status" value="1"/>
</dbReference>
<dbReference type="InterPro" id="IPR031100">
    <property type="entry name" value="LOG_fam"/>
</dbReference>
<dbReference type="AlphaFoldDB" id="V5SGW6"/>
<keyword evidence="3" id="KW-0378">Hydrolase</keyword>
<comment type="catalytic activity">
    <reaction evidence="1">
        <text>AMP + H2O = D-ribose 5-phosphate + adenine</text>
        <dbReference type="Rhea" id="RHEA:20129"/>
        <dbReference type="ChEBI" id="CHEBI:15377"/>
        <dbReference type="ChEBI" id="CHEBI:16708"/>
        <dbReference type="ChEBI" id="CHEBI:78346"/>
        <dbReference type="ChEBI" id="CHEBI:456215"/>
        <dbReference type="EC" id="3.2.2.4"/>
    </reaction>
</comment>
<dbReference type="HOGENOM" id="CLU_058336_4_0_5"/>
<dbReference type="EMBL" id="CP006912">
    <property type="protein sequence ID" value="AHB49199.1"/>
    <property type="molecule type" value="Genomic_DNA"/>
</dbReference>
<organism evidence="4 5">
    <name type="scientific">Hyphomicrobium nitrativorans NL23</name>
    <dbReference type="NCBI Taxonomy" id="1029756"/>
    <lineage>
        <taxon>Bacteria</taxon>
        <taxon>Pseudomonadati</taxon>
        <taxon>Pseudomonadota</taxon>
        <taxon>Alphaproteobacteria</taxon>
        <taxon>Hyphomicrobiales</taxon>
        <taxon>Hyphomicrobiaceae</taxon>
        <taxon>Hyphomicrobium</taxon>
    </lineage>
</organism>
<dbReference type="GO" id="GO:0008714">
    <property type="term" value="F:AMP nucleosidase activity"/>
    <property type="evidence" value="ECO:0007669"/>
    <property type="project" value="UniProtKB-EC"/>
</dbReference>